<dbReference type="Gene3D" id="3.40.50.12780">
    <property type="entry name" value="N-terminal domain of ligase-like"/>
    <property type="match status" value="1"/>
</dbReference>
<dbReference type="GO" id="GO:0003824">
    <property type="term" value="F:catalytic activity"/>
    <property type="evidence" value="ECO:0007669"/>
    <property type="project" value="InterPro"/>
</dbReference>
<dbReference type="STRING" id="410332.SAMN04488550_3558"/>
<dbReference type="InterPro" id="IPR006162">
    <property type="entry name" value="Ppantetheine_attach_site"/>
</dbReference>
<gene>
    <name evidence="5" type="ORF">GM1_002_01430</name>
</gene>
<dbReference type="PANTHER" id="PTHR45527:SF1">
    <property type="entry name" value="FATTY ACID SYNTHASE"/>
    <property type="match status" value="1"/>
</dbReference>
<dbReference type="Gene3D" id="2.30.38.10">
    <property type="entry name" value="Luciferase, Domain 3"/>
    <property type="match status" value="3"/>
</dbReference>
<dbReference type="eggNOG" id="COG1020">
    <property type="taxonomic scope" value="Bacteria"/>
</dbReference>
<dbReference type="InterPro" id="IPR020845">
    <property type="entry name" value="AMP-binding_CS"/>
</dbReference>
<dbReference type="Pfam" id="PF00550">
    <property type="entry name" value="PP-binding"/>
    <property type="match status" value="4"/>
</dbReference>
<dbReference type="CDD" id="cd19540">
    <property type="entry name" value="LCL_NRPS-like"/>
    <property type="match status" value="2"/>
</dbReference>
<dbReference type="PROSITE" id="PS00455">
    <property type="entry name" value="AMP_BINDING"/>
    <property type="match status" value="3"/>
</dbReference>
<dbReference type="PANTHER" id="PTHR45527">
    <property type="entry name" value="NONRIBOSOMAL PEPTIDE SYNTHETASE"/>
    <property type="match status" value="1"/>
</dbReference>
<dbReference type="GO" id="GO:0031177">
    <property type="term" value="F:phosphopantetheine binding"/>
    <property type="evidence" value="ECO:0007669"/>
    <property type="project" value="InterPro"/>
</dbReference>
<dbReference type="Pfam" id="PF13193">
    <property type="entry name" value="AMP-binding_C"/>
    <property type="match status" value="3"/>
</dbReference>
<dbReference type="GO" id="GO:0043041">
    <property type="term" value="P:amino acid activation for nonribosomal peptide biosynthetic process"/>
    <property type="evidence" value="ECO:0007669"/>
    <property type="project" value="TreeGrafter"/>
</dbReference>
<dbReference type="InterPro" id="IPR009081">
    <property type="entry name" value="PP-bd_ACP"/>
</dbReference>
<comment type="caution">
    <text evidence="5">The sequence shown here is derived from an EMBL/GenBank/DDBJ whole genome shotgun (WGS) entry which is preliminary data.</text>
</comment>
<feature type="domain" description="Carrier" evidence="4">
    <location>
        <begin position="1579"/>
        <end position="1653"/>
    </location>
</feature>
<evidence type="ECO:0000313" key="6">
    <source>
        <dbReference type="Proteomes" id="UP000035009"/>
    </source>
</evidence>
<dbReference type="Gene3D" id="3.40.50.1820">
    <property type="entry name" value="alpha/beta hydrolase"/>
    <property type="match status" value="1"/>
</dbReference>
<dbReference type="NCBIfam" id="NF003417">
    <property type="entry name" value="PRK04813.1"/>
    <property type="match status" value="4"/>
</dbReference>
<dbReference type="InterPro" id="IPR001242">
    <property type="entry name" value="Condensation_dom"/>
</dbReference>
<evidence type="ECO:0000259" key="4">
    <source>
        <dbReference type="PROSITE" id="PS50075"/>
    </source>
</evidence>
<dbReference type="PROSITE" id="PS00012">
    <property type="entry name" value="PHOSPHOPANTETHEINE"/>
    <property type="match status" value="4"/>
</dbReference>
<dbReference type="InterPro" id="IPR036736">
    <property type="entry name" value="ACP-like_sf"/>
</dbReference>
<dbReference type="Gene3D" id="3.30.300.30">
    <property type="match status" value="4"/>
</dbReference>
<dbReference type="RefSeq" id="WP_008375991.1">
    <property type="nucleotide sequence ID" value="NZ_BAOP01000002.1"/>
</dbReference>
<organism evidence="5 6">
    <name type="scientific">Gordonia malaquae NBRC 108250</name>
    <dbReference type="NCBI Taxonomy" id="1223542"/>
    <lineage>
        <taxon>Bacteria</taxon>
        <taxon>Bacillati</taxon>
        <taxon>Actinomycetota</taxon>
        <taxon>Actinomycetes</taxon>
        <taxon>Mycobacteriales</taxon>
        <taxon>Gordoniaceae</taxon>
        <taxon>Gordonia</taxon>
    </lineage>
</organism>
<name>M3UG15_GORML</name>
<keyword evidence="6" id="KW-1185">Reference proteome</keyword>
<dbReference type="SUPFAM" id="SSF53474">
    <property type="entry name" value="alpha/beta-Hydrolases"/>
    <property type="match status" value="1"/>
</dbReference>
<dbReference type="GO" id="GO:0008610">
    <property type="term" value="P:lipid biosynthetic process"/>
    <property type="evidence" value="ECO:0007669"/>
    <property type="project" value="UniProtKB-ARBA"/>
</dbReference>
<dbReference type="Pfam" id="PF00668">
    <property type="entry name" value="Condensation"/>
    <property type="match status" value="4"/>
</dbReference>
<dbReference type="NCBIfam" id="TIGR01733">
    <property type="entry name" value="AA-adenyl-dom"/>
    <property type="match status" value="4"/>
</dbReference>
<dbReference type="InterPro" id="IPR029058">
    <property type="entry name" value="AB_hydrolase_fold"/>
</dbReference>
<dbReference type="GO" id="GO:0005829">
    <property type="term" value="C:cytosol"/>
    <property type="evidence" value="ECO:0007669"/>
    <property type="project" value="TreeGrafter"/>
</dbReference>
<dbReference type="PROSITE" id="PS50075">
    <property type="entry name" value="CARRIER"/>
    <property type="match status" value="4"/>
</dbReference>
<evidence type="ECO:0000313" key="5">
    <source>
        <dbReference type="EMBL" id="GAC78165.1"/>
    </source>
</evidence>
<protein>
    <submittedName>
        <fullName evidence="5">Putative non-ribosomal peptide synthetase</fullName>
    </submittedName>
</protein>
<reference evidence="5 6" key="1">
    <citation type="submission" date="2013-02" db="EMBL/GenBank/DDBJ databases">
        <title>Whole genome shotgun sequence of Gordonia malaquae NBRC 108250.</title>
        <authorList>
            <person name="Yoshida I."/>
            <person name="Hosoyama A."/>
            <person name="Tsuchikane K."/>
            <person name="Ando Y."/>
            <person name="Baba S."/>
            <person name="Ohji S."/>
            <person name="Hamada M."/>
            <person name="Tamura T."/>
            <person name="Yamazoe A."/>
            <person name="Yamazaki S."/>
            <person name="Fujita N."/>
        </authorList>
    </citation>
    <scope>NUCLEOTIDE SEQUENCE [LARGE SCALE GENOMIC DNA]</scope>
    <source>
        <strain evidence="5 6">NBRC 108250</strain>
    </source>
</reference>
<dbReference type="FunFam" id="3.40.50.980:FF:000001">
    <property type="entry name" value="Non-ribosomal peptide synthetase"/>
    <property type="match status" value="2"/>
</dbReference>
<keyword evidence="3" id="KW-0597">Phosphoprotein</keyword>
<dbReference type="CDD" id="cd05930">
    <property type="entry name" value="A_NRPS"/>
    <property type="match status" value="3"/>
</dbReference>
<dbReference type="FunFam" id="2.30.38.10:FF:000001">
    <property type="entry name" value="Non-ribosomal peptide synthetase PvdI"/>
    <property type="match status" value="1"/>
</dbReference>
<dbReference type="FunFam" id="3.40.50.980:FF:000002">
    <property type="entry name" value="Enterobactin synthetase component F"/>
    <property type="match status" value="1"/>
</dbReference>
<dbReference type="GO" id="GO:0044550">
    <property type="term" value="P:secondary metabolite biosynthetic process"/>
    <property type="evidence" value="ECO:0007669"/>
    <property type="project" value="TreeGrafter"/>
</dbReference>
<evidence type="ECO:0000256" key="2">
    <source>
        <dbReference type="ARBA" id="ARBA00022450"/>
    </source>
</evidence>
<dbReference type="InterPro" id="IPR000873">
    <property type="entry name" value="AMP-dep_synth/lig_dom"/>
</dbReference>
<dbReference type="EMBL" id="BAOP01000002">
    <property type="protein sequence ID" value="GAC78165.1"/>
    <property type="molecule type" value="Genomic_DNA"/>
</dbReference>
<keyword evidence="2" id="KW-0596">Phosphopantetheine</keyword>
<dbReference type="SMART" id="SM00823">
    <property type="entry name" value="PKS_PP"/>
    <property type="match status" value="4"/>
</dbReference>
<dbReference type="InterPro" id="IPR020806">
    <property type="entry name" value="PKS_PP-bd"/>
</dbReference>
<evidence type="ECO:0000256" key="1">
    <source>
        <dbReference type="ARBA" id="ARBA00001957"/>
    </source>
</evidence>
<dbReference type="Pfam" id="PF00975">
    <property type="entry name" value="Thioesterase"/>
    <property type="match status" value="1"/>
</dbReference>
<feature type="domain" description="Carrier" evidence="4">
    <location>
        <begin position="3093"/>
        <end position="3168"/>
    </location>
</feature>
<dbReference type="Gene3D" id="3.40.50.980">
    <property type="match status" value="6"/>
</dbReference>
<dbReference type="SUPFAM" id="SSF52777">
    <property type="entry name" value="CoA-dependent acyltransferases"/>
    <property type="match status" value="8"/>
</dbReference>
<dbReference type="OrthoDB" id="4501954at2"/>
<sequence>MPNVVGLAATSSNRTALVFGDRRLSQREFAGRVSVLARQLITEGVGPDVAVAVVMPRSVELLVAIHAVTAAGGHYMPVDTDAPADRVEYLLSTSAAKIALVKAGAVLPAGLGAVQLVEVDADTAVDLDSATAAPVTDADRISPLRGDHAAYTLFTSGSTGRPKGVTVSHRAIVNRLEWMRDWYSLDATDVFLQKTPVTFDVSVWELFLPFTVGATLVVAEPDRHGDPSYIADVIESKSVTAIHFVPSMLSAFADVLGERLTDLTSLRVLFTSGEALTTAVSRAVLTALPQLELHNLYGPTEAAVDVTAQQVTVDDPTVPIGVPVPHTSTFVLDPRLQLVPRGVPGELYLGGVQLARGYAARPDLTAERFVADPFGEPGDRLYRTGDLVRWNSAGRIEYLGRTDFQVKLRGQRLELGEIEAVVSSAPGVVHAAASVAKLPAGDQLVAYLAPRTVDVDAVKAVVAARLPEYMRPTVWMTLDEMPLGSAGKVNRRKLPAPELVAAEHVEPAEGVETQIALVYAAVLGADRVSAAESFFDLGGNSLAATRLAARIAAALDVDVTVRDVFDAPSVRELAAALSGRGRSVEALTSRERPQRLPLSTAQQRMWFINQFDTDSAAYNIPMGLALSGEIDLPALGDALGDVLERHEVLRTIYPSDTDGPFQQVLGADQARAAFVWAESADLDGLVESASRGFDVSADLPIRGAFRQTETGADLVITAHHIAFDGESTPVFVRDLLAAYLRRTGAAAEPQPPLDVQYADFALWQRDVLGSSDDVTSPLGRQTAYWREQLVDLPAVTDLPMDRSRPAVLDTAGAVLSVDVDEALAAGVDRLARAHGATGFMVTHAALAITVARLASTTDVVIGSPIAGRTDAALDDLVGMFVNTLVLRTPVDSAQTVADFLDEVRSVDLDAFANADVQFDDLIDDLAPERSTSHQPLVQIAFTHTAANNRADLGPIELPGLTASPLSTAEAFAKFDLTVAVSEATAERPMRADFLYATTLFDEATVALIADAWVQVIAAMITDAAIATGDIDLVGTPRVVKSRNSVGGTTPAIDGGASVPAPLPDLLAARHVDPSHPALICDGQTVSYGEFDQRTDAVARTLIGRGVRPDDVVAVGLERSIASVVAVFGVIKSGAAYVPIDPAYPQDRIDYMVSDSGVRLGLTDAATRPRLGEGDCEWIDVDSLATGSSSATATLPVTAVSVDNLAYLVYTSGSTGRPKAVGVSHRGMANFIDQFREVSGTPADAPDTRVLHVASPSFDASVLEMMWSIGLGHTLVIAPASEYAGDALGRVLDRDAVTDTLITPTVLATVDPARGRTIRNLVTGGEACPPELINRWTTPTGATRTTPTGATRTMYNFYGPSEATVWSLTGVSVPGQPVTIGHPVRGFAAYVLDNRLHQVPRGVVGELYLASDDSLARGYLGRPGQTSGAFVADPFSSTPGARMYATGDLVRVNSRGEVEFAGRADHQVKINGQRVELGEIEAVLQSLPSVDSTVVIGAKDVSGRSRLVAYLVPAAGQTIDTGAVLAEAGHRLAAHMVPHVAVVLDELPLTPGGKLDRRALSLRAPDELDGVLGGDNDIVAPASAAEEALAAIVSGLLGRDRVGVTDSFFGMGGDSIMSIQLASAARAAGIELTPREIFEHKTVRGMARAAAAGAIRLPMIDEPGGAPTGSMPLPPIVSWLIDASPTPTDLNDFNQAMVLTAPDGLTVDRLAAVLGAVVDAHPMLSAVLERGVDGHWTLTSGGPFDPASAMSTADDIVAAHAADASRLDPSAGAMVRASIVGDRVVLTVHHLAVDAVSWPILIEDLVTAWAHHSTSQPVSLRSEVSSARAWATALDAHAADRAGELDYWLARAPHTANPLDSARGAGRGVEKGAYSATESLVHRVEPAIAAPLVSEVPDAFGGATTDVLLAALATAVRDWQSAVGIADDGPVAILSEGHGRYEDVLADAEKPTRADLSRTVGWFTTIAPILVDPALDPVHAVKAVKEERLAQPGHGVGYGLLRYRASTELSTRPLPSIAFNYLGGSGTVVDGPEPAESAQDVGFLPAPDAPFLPSVIDSGLEAMAPLVINASTVAGPDGPTLSADFRYSSTILSGDDVRQITENWTRTLAEIVAASRTDVGLSPSDVPGSGVTQTDLDTISAAHPGCDIWPLTPLQRGLYFQSQLAGADAVDVYVTQAVLHLDGDVDTDRLHRATNDLLAHHRSLRSAFVQTSSGAVVAVVPERVDVPWRVVEVDDSAQTAHIAAAEKLVPFDMSVAPLLRVVLVGHPDGASVVITNHHILFDGWSGPLVMADLLALYATGAAYTGLAGSSGNDFADYARRVGRADHEAGLDAWRDVLAPIAEPTLVAAQVEATADTMPRDLRVPLGADLTEAIEGLSRRSGATVSTVLQFAWALLVSRYTGNRVVTFGETVSGRPADLDGVESMVGLFINTLPAVVDVDPNAQAVDVLAALQADKVKVLDHQHIGLPELTALTGLPTLFDTLTVYESYPVDTDSLENADTESMGAGLTIRGAEVTDATHYPLNLGAAPTADGILLTLKYMPAAFSDGQAQVFADALGQILTVIAADPERRVGDIPLVAHESLAGAVLPPPADAVSPARFVDMLAARDLDPAHPAIIAGDEVISYAEFEARTNRVARRLIAEGVGAGDVVAVVIDRSVESVTAVWGAVKTGAAFVAIDPTHPDERIAGMLDDTRSPIGITVPGHVDRLSGFDTRWLLVDDLAASGVGEDDVTDAERNGIVHLDDLAYLIFTSGTTGRPKAASNINRGLATLADRLAQITGTRTDHEHTRILHLSSPSFDASFFEMIWALGAGHTMVVSPASDYAGPALDTILREHRITDLVLTPSVLATLDVGNAVDLRNLIVCGEACPQELSDEWTSAGKNMFNFYGPSEATVISSTATLRPGKPVNIGTSVRGFTGYVLDSRLQPVPHGFVGELYLSAPAGLGRGYLRRHGLTAERFVADPFAGDGGRMYATGDLVRINDAAELEFAGRADFQVKIAGQRIELGEIETVLREQPGVVSAVVVGIGEPANALAAYVVGGDLTVDDLRTAARHRLPAFMVPASIMVIDEIPINNVGKLDRRALPAPEFADAEHVAPTTPDEETVAAVFADVLGTDLVSVTASFFDLGGNSLSATRLVARVSEALGVDVSVRDVFGSPSVRDLVAEVSGNRAALEAITAVHPRPERIPVSFAQQRMWFINQLQPDAATYNVPAVVSLSGPLDAEALHAALLDVIGRHEVLRTSFPSDDGVPFQQVHDIATAKEMLDWRVVTDTSEVERVVTAGFDLARGLPIRGRLLTTGDDEHVLALVAHHIAADGESVRPLVADLISAYAARSENRAPVFVPLDVQYADFALWQHRVLGSPDDPRSVLGGELAYWTDRLAGLPDVLRLPTDRPRPEVASHRGATVPLRVPADVAARVAAFAAQRSVTPFMVIHTALAAVLARLSGECDVAIATPTAGRGRREIDPLVGMFVNTLVLRTTMDPDDSFDGLLTRARAADVDAFAHATVPFEAIVEAVNPTRSEAFSPLAQVILSFGDSGDSGPVELGDLTVRPVDAPEKPAQFDLAVELAAGSGDWTGSLIYATELFDASTVARFADMFVTALDAGATAPSTPVSALVLGDGPADLPAPNVDTVNAGRSLVGLFADTVAEHGSNSAVSDGARALDYTELNARSSAIAASLQHTGVLPGDLVAVATDRSVDLASSILGVLKVGAGYLPLDTSNPEDRLRFIVEDAMPSAVIVDASTAGLGLWSSLPPQVAVVTVDDLVERGTGADVDPPTIQPDARAYVIYTSGSTGRPKGVEVTHRDVVTLMDAAADDFVFESTDVWTMFHSYAFDFSVWELWGPLLTGGRLVVVDRLLARDPGAFVRFCADESVTVLSLTPSAFYQFAQARRDVGDVDLSLRYLVFGGEELNFEYVRRWFDDFPAGSPSVATRSPSGVEGPVLVNMYGITETTVHVTFRELDPATVRADDASFVGRPLSSLGLCVLDSHLRPVPDGVVGEMYVTGGQLAQGYLNRPGLSSERFVANPFGPAGSRMYRTGDLARRVGDDIAYLGRGDAQVQLRGYRIEYGEIETAMAAADGVTGAAASVVDMPGRGEQLIGYVVTDVVVDAAAIRAAVGRAVPAYMVPDAIVAVDDLPLTANGKLDRGALPVPNASDAVTSVDYVAPANPVETAIAEVFADLLGVERVSATASFFDVGGNSLSATRVRSRLSERNGLVVELAWLFSDPTPRELARRLQEGGAEANDVVIALRSDGSRAPLFCVHPAGGLAWFYGGLLPYLPDRPVYGLQDPHVVAGEDSFTDIAELADRYVDEIRAVQPEGPYNILGWSIGGVIAFAMANRLEREGESVGYLGVMDAQPDDPESIAAAVQARAERTGADADEMATDEVMDVLGGWRTLFDLDDDVTAESTEDLTELIRSQIAGMGLFGEGQVEAIMDSFASAPDLAVTLRPEPFAGRVQVFVATADKADPESVAGAWAPHVEGVDAHYVQTHHLGMTDAESLAVIGPVIDRALE</sequence>
<feature type="domain" description="Carrier" evidence="4">
    <location>
        <begin position="506"/>
        <end position="581"/>
    </location>
</feature>
<comment type="cofactor">
    <cofactor evidence="1">
        <name>pantetheine 4'-phosphate</name>
        <dbReference type="ChEBI" id="CHEBI:47942"/>
    </cofactor>
</comment>
<dbReference type="Gene3D" id="3.30.559.30">
    <property type="entry name" value="Nonribosomal peptide synthetase, condensation domain"/>
    <property type="match status" value="4"/>
</dbReference>
<dbReference type="SUPFAM" id="SSF56801">
    <property type="entry name" value="Acetyl-CoA synthetase-like"/>
    <property type="match status" value="4"/>
</dbReference>
<dbReference type="Gene3D" id="1.10.1200.10">
    <property type="entry name" value="ACP-like"/>
    <property type="match status" value="3"/>
</dbReference>
<dbReference type="UniPathway" id="UPA00011"/>
<dbReference type="InterPro" id="IPR001031">
    <property type="entry name" value="Thioesterase"/>
</dbReference>
<proteinExistence type="predicted"/>
<accession>M3UG15</accession>
<dbReference type="InterPro" id="IPR010071">
    <property type="entry name" value="AA_adenyl_dom"/>
</dbReference>
<dbReference type="Gene3D" id="3.30.559.10">
    <property type="entry name" value="Chloramphenicol acetyltransferase-like domain"/>
    <property type="match status" value="4"/>
</dbReference>
<dbReference type="InterPro" id="IPR045851">
    <property type="entry name" value="AMP-bd_C_sf"/>
</dbReference>
<dbReference type="Pfam" id="PF00501">
    <property type="entry name" value="AMP-binding"/>
    <property type="match status" value="4"/>
</dbReference>
<dbReference type="InterPro" id="IPR025110">
    <property type="entry name" value="AMP-bd_C"/>
</dbReference>
<dbReference type="Proteomes" id="UP000035009">
    <property type="component" value="Unassembled WGS sequence"/>
</dbReference>
<dbReference type="SUPFAM" id="SSF47336">
    <property type="entry name" value="ACP-like"/>
    <property type="match status" value="4"/>
</dbReference>
<feature type="domain" description="Carrier" evidence="4">
    <location>
        <begin position="4163"/>
        <end position="4238"/>
    </location>
</feature>
<dbReference type="InterPro" id="IPR042099">
    <property type="entry name" value="ANL_N_sf"/>
</dbReference>
<dbReference type="InterPro" id="IPR023213">
    <property type="entry name" value="CAT-like_dom_sf"/>
</dbReference>
<dbReference type="FunFam" id="3.40.50.12780:FF:000012">
    <property type="entry name" value="Non-ribosomal peptide synthetase"/>
    <property type="match status" value="2"/>
</dbReference>
<evidence type="ECO:0000256" key="3">
    <source>
        <dbReference type="ARBA" id="ARBA00022553"/>
    </source>
</evidence>